<sequence>MRRLSALMLALALSPGPAAGQHEVSVPAPEAGAADFDTSYRPSPSLSARLQREFLTRIRWSAGAELRDGLVEAFAEKPPVEIWQELVEGDGLTTNNVVDALTAYWVLNWVTANGAYSARIDNAPIRRQLQQAMEGDQNFRTLNDQQRQIMAENHILDFLLEHAALNEAVARKDVPALSRLAAAAVMRFRQNMGVDLLAVEPGPDGFMPKQR</sequence>
<name>A0ABV7X3I0_9HYPH</name>
<dbReference type="EMBL" id="JBHRYD010000005">
    <property type="protein sequence ID" value="MFC3704635.1"/>
    <property type="molecule type" value="Genomic_DNA"/>
</dbReference>
<comment type="caution">
    <text evidence="2">The sequence shown here is derived from an EMBL/GenBank/DDBJ whole genome shotgun (WGS) entry which is preliminary data.</text>
</comment>
<evidence type="ECO:0000256" key="1">
    <source>
        <dbReference type="SAM" id="SignalP"/>
    </source>
</evidence>
<feature type="chain" id="PRO_5046949264" evidence="1">
    <location>
        <begin position="20"/>
        <end position="211"/>
    </location>
</feature>
<dbReference type="InterPro" id="IPR046505">
    <property type="entry name" value="DUF6683"/>
</dbReference>
<feature type="signal peptide" evidence="1">
    <location>
        <begin position="1"/>
        <end position="19"/>
    </location>
</feature>
<keyword evidence="3" id="KW-1185">Reference proteome</keyword>
<protein>
    <submittedName>
        <fullName evidence="2">DUF6683 family protein</fullName>
    </submittedName>
</protein>
<gene>
    <name evidence="2" type="ORF">ACFOOL_07680</name>
</gene>
<keyword evidence="1" id="KW-0732">Signal</keyword>
<evidence type="ECO:0000313" key="2">
    <source>
        <dbReference type="EMBL" id="MFC3704635.1"/>
    </source>
</evidence>
<dbReference type="Proteomes" id="UP001595613">
    <property type="component" value="Unassembled WGS sequence"/>
</dbReference>
<evidence type="ECO:0000313" key="3">
    <source>
        <dbReference type="Proteomes" id="UP001595613"/>
    </source>
</evidence>
<dbReference type="RefSeq" id="WP_380096358.1">
    <property type="nucleotide sequence ID" value="NZ_JBHRYD010000005.1"/>
</dbReference>
<organism evidence="2 3">
    <name type="scientific">Devosia honganensis</name>
    <dbReference type="NCBI Taxonomy" id="1610527"/>
    <lineage>
        <taxon>Bacteria</taxon>
        <taxon>Pseudomonadati</taxon>
        <taxon>Pseudomonadota</taxon>
        <taxon>Alphaproteobacteria</taxon>
        <taxon>Hyphomicrobiales</taxon>
        <taxon>Devosiaceae</taxon>
        <taxon>Devosia</taxon>
    </lineage>
</organism>
<accession>A0ABV7X3I0</accession>
<reference evidence="3" key="1">
    <citation type="journal article" date="2019" name="Int. J. Syst. Evol. Microbiol.">
        <title>The Global Catalogue of Microorganisms (GCM) 10K type strain sequencing project: providing services to taxonomists for standard genome sequencing and annotation.</title>
        <authorList>
            <consortium name="The Broad Institute Genomics Platform"/>
            <consortium name="The Broad Institute Genome Sequencing Center for Infectious Disease"/>
            <person name="Wu L."/>
            <person name="Ma J."/>
        </authorList>
    </citation>
    <scope>NUCLEOTIDE SEQUENCE [LARGE SCALE GENOMIC DNA]</scope>
    <source>
        <strain evidence="3">KCTC 42281</strain>
    </source>
</reference>
<proteinExistence type="predicted"/>
<dbReference type="Pfam" id="PF20388">
    <property type="entry name" value="DUF6683"/>
    <property type="match status" value="1"/>
</dbReference>